<keyword evidence="3" id="KW-1185">Reference proteome</keyword>
<protein>
    <submittedName>
        <fullName evidence="2">Uncharacterized protein</fullName>
    </submittedName>
</protein>
<proteinExistence type="predicted"/>
<name>A0A392VV97_9FABA</name>
<dbReference type="EMBL" id="LXQA011256870">
    <property type="protein sequence ID" value="MCI90881.1"/>
    <property type="molecule type" value="Genomic_DNA"/>
</dbReference>
<sequence>SVVIHAELGREDHGSISRDCDLEGAENHLMSVLTPGPD</sequence>
<dbReference type="Proteomes" id="UP000265520">
    <property type="component" value="Unassembled WGS sequence"/>
</dbReference>
<evidence type="ECO:0000256" key="1">
    <source>
        <dbReference type="SAM" id="MobiDB-lite"/>
    </source>
</evidence>
<feature type="compositionally biased region" description="Basic and acidic residues" evidence="1">
    <location>
        <begin position="7"/>
        <end position="21"/>
    </location>
</feature>
<comment type="caution">
    <text evidence="2">The sequence shown here is derived from an EMBL/GenBank/DDBJ whole genome shotgun (WGS) entry which is preliminary data.</text>
</comment>
<reference evidence="2 3" key="1">
    <citation type="journal article" date="2018" name="Front. Plant Sci.">
        <title>Red Clover (Trifolium pratense) and Zigzag Clover (T. medium) - A Picture of Genomic Similarities and Differences.</title>
        <authorList>
            <person name="Dluhosova J."/>
            <person name="Istvanek J."/>
            <person name="Nedelnik J."/>
            <person name="Repkova J."/>
        </authorList>
    </citation>
    <scope>NUCLEOTIDE SEQUENCE [LARGE SCALE GENOMIC DNA]</scope>
    <source>
        <strain evidence="3">cv. 10/8</strain>
        <tissue evidence="2">Leaf</tissue>
    </source>
</reference>
<evidence type="ECO:0000313" key="3">
    <source>
        <dbReference type="Proteomes" id="UP000265520"/>
    </source>
</evidence>
<organism evidence="2 3">
    <name type="scientific">Trifolium medium</name>
    <dbReference type="NCBI Taxonomy" id="97028"/>
    <lineage>
        <taxon>Eukaryota</taxon>
        <taxon>Viridiplantae</taxon>
        <taxon>Streptophyta</taxon>
        <taxon>Embryophyta</taxon>
        <taxon>Tracheophyta</taxon>
        <taxon>Spermatophyta</taxon>
        <taxon>Magnoliopsida</taxon>
        <taxon>eudicotyledons</taxon>
        <taxon>Gunneridae</taxon>
        <taxon>Pentapetalae</taxon>
        <taxon>rosids</taxon>
        <taxon>fabids</taxon>
        <taxon>Fabales</taxon>
        <taxon>Fabaceae</taxon>
        <taxon>Papilionoideae</taxon>
        <taxon>50 kb inversion clade</taxon>
        <taxon>NPAAA clade</taxon>
        <taxon>Hologalegina</taxon>
        <taxon>IRL clade</taxon>
        <taxon>Trifolieae</taxon>
        <taxon>Trifolium</taxon>
    </lineage>
</organism>
<dbReference type="AlphaFoldDB" id="A0A392VV97"/>
<evidence type="ECO:0000313" key="2">
    <source>
        <dbReference type="EMBL" id="MCI90881.1"/>
    </source>
</evidence>
<accession>A0A392VV97</accession>
<feature type="region of interest" description="Disordered" evidence="1">
    <location>
        <begin position="1"/>
        <end position="22"/>
    </location>
</feature>
<feature type="non-terminal residue" evidence="2">
    <location>
        <position position="1"/>
    </location>
</feature>